<dbReference type="InterPro" id="IPR027417">
    <property type="entry name" value="P-loop_NTPase"/>
</dbReference>
<keyword evidence="1" id="KW-0378">Hydrolase</keyword>
<dbReference type="Proteomes" id="UP000663887">
    <property type="component" value="Unassembled WGS sequence"/>
</dbReference>
<evidence type="ECO:0000259" key="2">
    <source>
        <dbReference type="Pfam" id="PF05970"/>
    </source>
</evidence>
<sequence length="540" mass="61355">MIHGPCGSINPNSPCMKDGKCTRRYPRQLLRDTETGDDGYPLYRRRKPEDGGIKTKLKMKINNSNQEIEIDNKWIVPYCPLLSRLFEAHINVEYCNSVKSIKYICKYVNKGSDQAVFDLENDRNSIDEIKHYQLGRYISSNEAIWRILDYPIDERHPTVIHLAVHLENGQRIYFTEDNLHEKMNDPPRTTLTAFFLLCQKDDYAKTLLYCDVPKYYTWDASEKVFKRRIQGTAAHGYPNIRETDALGRAYTVHPNNFECFFLRLLLHTVRGPTSFEAIRTVNGQVCATFREACQLNGLLEDDDQWDATMSEAATIQSPARLRNLFVILLVICAPSNPEQLWGSYKESLAEDILRKARRENPGMTLDYTPDMFNQALIILEDKALEMAGKDLKQLGLPTPQRNLGDRLSREMLRETSYDMNELDKYVSTNEPLLVVDQKAAHNAILDRISRKAGGIIFLDAPGGTGKTFVINLLLAKIRQQSKIAIAVASSGIAVTLLHGGRTAHSTLKLPLNLTYCEAFLCNIKKGTGEAKVLEECELIL</sequence>
<keyword evidence="1" id="KW-0233">DNA recombination</keyword>
<comment type="similarity">
    <text evidence="1">Belongs to the helicase family.</text>
</comment>
<dbReference type="EMBL" id="CAJNRG010014722">
    <property type="protein sequence ID" value="CAF2157425.1"/>
    <property type="molecule type" value="Genomic_DNA"/>
</dbReference>
<dbReference type="Gene3D" id="3.40.50.300">
    <property type="entry name" value="P-loop containing nucleotide triphosphate hydrolases"/>
    <property type="match status" value="1"/>
</dbReference>
<keyword evidence="1" id="KW-0347">Helicase</keyword>
<keyword evidence="1" id="KW-0227">DNA damage</keyword>
<evidence type="ECO:0000313" key="3">
    <source>
        <dbReference type="EMBL" id="CAF2157425.1"/>
    </source>
</evidence>
<dbReference type="PANTHER" id="PTHR10492:SF57">
    <property type="entry name" value="ATP-DEPENDENT DNA HELICASE"/>
    <property type="match status" value="1"/>
</dbReference>
<dbReference type="GO" id="GO:0006310">
    <property type="term" value="P:DNA recombination"/>
    <property type="evidence" value="ECO:0007669"/>
    <property type="project" value="UniProtKB-KW"/>
</dbReference>
<dbReference type="GO" id="GO:0005524">
    <property type="term" value="F:ATP binding"/>
    <property type="evidence" value="ECO:0007669"/>
    <property type="project" value="UniProtKB-KW"/>
</dbReference>
<keyword evidence="1" id="KW-0234">DNA repair</keyword>
<keyword evidence="1" id="KW-0547">Nucleotide-binding</keyword>
<comment type="cofactor">
    <cofactor evidence="1">
        <name>Mg(2+)</name>
        <dbReference type="ChEBI" id="CHEBI:18420"/>
    </cofactor>
</comment>
<comment type="catalytic activity">
    <reaction evidence="1">
        <text>ATP + H2O = ADP + phosphate + H(+)</text>
        <dbReference type="Rhea" id="RHEA:13065"/>
        <dbReference type="ChEBI" id="CHEBI:15377"/>
        <dbReference type="ChEBI" id="CHEBI:15378"/>
        <dbReference type="ChEBI" id="CHEBI:30616"/>
        <dbReference type="ChEBI" id="CHEBI:43474"/>
        <dbReference type="ChEBI" id="CHEBI:456216"/>
        <dbReference type="EC" id="5.6.2.3"/>
    </reaction>
</comment>
<evidence type="ECO:0000256" key="1">
    <source>
        <dbReference type="RuleBase" id="RU363044"/>
    </source>
</evidence>
<evidence type="ECO:0000313" key="4">
    <source>
        <dbReference type="EMBL" id="CAF3948007.1"/>
    </source>
</evidence>
<evidence type="ECO:0000313" key="5">
    <source>
        <dbReference type="Proteomes" id="UP000663887"/>
    </source>
</evidence>
<dbReference type="AlphaFoldDB" id="A0A816YCD0"/>
<feature type="domain" description="DNA helicase Pif1-like DEAD-box helicase" evidence="2">
    <location>
        <begin position="433"/>
        <end position="540"/>
    </location>
</feature>
<dbReference type="InterPro" id="IPR010285">
    <property type="entry name" value="DNA_helicase_pif1-like_DEAD"/>
</dbReference>
<dbReference type="GO" id="GO:0043139">
    <property type="term" value="F:5'-3' DNA helicase activity"/>
    <property type="evidence" value="ECO:0007669"/>
    <property type="project" value="UniProtKB-EC"/>
</dbReference>
<dbReference type="EMBL" id="CAJOBF010001410">
    <property type="protein sequence ID" value="CAF3948007.1"/>
    <property type="molecule type" value="Genomic_DNA"/>
</dbReference>
<proteinExistence type="inferred from homology"/>
<dbReference type="SUPFAM" id="SSF52540">
    <property type="entry name" value="P-loop containing nucleoside triphosphate hydrolases"/>
    <property type="match status" value="1"/>
</dbReference>
<reference evidence="3" key="1">
    <citation type="submission" date="2021-02" db="EMBL/GenBank/DDBJ databases">
        <authorList>
            <person name="Nowell W R."/>
        </authorList>
    </citation>
    <scope>NUCLEOTIDE SEQUENCE</scope>
</reference>
<dbReference type="PANTHER" id="PTHR10492">
    <property type="match status" value="1"/>
</dbReference>
<dbReference type="GO" id="GO:0016787">
    <property type="term" value="F:hydrolase activity"/>
    <property type="evidence" value="ECO:0007669"/>
    <property type="project" value="UniProtKB-KW"/>
</dbReference>
<accession>A0A816YCD0</accession>
<dbReference type="GO" id="GO:0000723">
    <property type="term" value="P:telomere maintenance"/>
    <property type="evidence" value="ECO:0007669"/>
    <property type="project" value="InterPro"/>
</dbReference>
<gene>
    <name evidence="4" type="ORF">UXM345_LOCUS13165</name>
    <name evidence="3" type="ORF">XDN619_LOCUS29902</name>
</gene>
<dbReference type="Proteomes" id="UP000663842">
    <property type="component" value="Unassembled WGS sequence"/>
</dbReference>
<comment type="caution">
    <text evidence="3">The sequence shown here is derived from an EMBL/GenBank/DDBJ whole genome shotgun (WGS) entry which is preliminary data.</text>
</comment>
<name>A0A816YCD0_9BILA</name>
<keyword evidence="1" id="KW-0067">ATP-binding</keyword>
<dbReference type="Pfam" id="PF05970">
    <property type="entry name" value="PIF1"/>
    <property type="match status" value="1"/>
</dbReference>
<dbReference type="EC" id="5.6.2.3" evidence="1"/>
<dbReference type="GO" id="GO:0006281">
    <property type="term" value="P:DNA repair"/>
    <property type="evidence" value="ECO:0007669"/>
    <property type="project" value="UniProtKB-KW"/>
</dbReference>
<protein>
    <recommendedName>
        <fullName evidence="1">ATP-dependent DNA helicase</fullName>
        <ecNumber evidence="1">5.6.2.3</ecNumber>
    </recommendedName>
</protein>
<organism evidence="3 5">
    <name type="scientific">Rotaria magnacalcarata</name>
    <dbReference type="NCBI Taxonomy" id="392030"/>
    <lineage>
        <taxon>Eukaryota</taxon>
        <taxon>Metazoa</taxon>
        <taxon>Spiralia</taxon>
        <taxon>Gnathifera</taxon>
        <taxon>Rotifera</taxon>
        <taxon>Eurotatoria</taxon>
        <taxon>Bdelloidea</taxon>
        <taxon>Philodinida</taxon>
        <taxon>Philodinidae</taxon>
        <taxon>Rotaria</taxon>
    </lineage>
</organism>